<dbReference type="Pfam" id="PF04984">
    <property type="entry name" value="Phage_sheath_1"/>
    <property type="match status" value="1"/>
</dbReference>
<dbReference type="PANTHER" id="PTHR35861:SF2">
    <property type="entry name" value="FELS-2 PROPHAGE PROTEIN"/>
    <property type="match status" value="1"/>
</dbReference>
<evidence type="ECO:0000256" key="2">
    <source>
        <dbReference type="ARBA" id="ARBA00022595"/>
    </source>
</evidence>
<dbReference type="OrthoDB" id="879at10239"/>
<feature type="domain" description="Tail sheath protein subtilisin-like" evidence="8">
    <location>
        <begin position="435"/>
        <end position="610"/>
    </location>
</feature>
<keyword evidence="6" id="KW-1171">Viral genome ejection through host cell envelope</keyword>
<reference evidence="10 11" key="1">
    <citation type="submission" date="2010-10" db="EMBL/GenBank/DDBJ databases">
        <title>The Genome Sequence of Synechococcus phage S-SKS1.</title>
        <authorList>
            <consortium name="The Broad Institute Genome Sequencing Platform"/>
            <person name="Henn M.R."/>
            <person name="Clokie M."/>
            <person name="Levin J."/>
            <person name="Malboeuf C."/>
            <person name="Casali M."/>
            <person name="Russ C."/>
            <person name="Lennon N."/>
            <person name="Chapman S.B."/>
            <person name="Erlich R."/>
            <person name="Young S.K."/>
            <person name="Yandava C."/>
            <person name="Zeng Q."/>
            <person name="Alvarado L."/>
            <person name="Anderson S."/>
            <person name="Berlin A."/>
            <person name="Chen Z."/>
            <person name="Freedman E."/>
            <person name="Gellesch M."/>
            <person name="Goldberg J."/>
            <person name="Green L."/>
            <person name="Griggs A."/>
            <person name="Gujja S."/>
            <person name="Heilman E.R."/>
            <person name="Heiman D."/>
            <person name="Hollinger A."/>
            <person name="Howarth C."/>
            <person name="Larson L."/>
            <person name="Mehta T."/>
            <person name="Pearson M."/>
            <person name="Roberts A."/>
            <person name="Ryan E."/>
            <person name="Saif S."/>
            <person name="Shea T."/>
            <person name="Shenoy N."/>
            <person name="Sisk P."/>
            <person name="Stolte C."/>
            <person name="Sykes S."/>
            <person name="White J."/>
            <person name="Haas B."/>
            <person name="Nusbaum C."/>
            <person name="Birren B."/>
        </authorList>
    </citation>
    <scope>NUCLEOTIDE SEQUENCE [LARGE SCALE GENOMIC DNA]</scope>
</reference>
<dbReference type="Gene3D" id="3.40.50.11780">
    <property type="match status" value="2"/>
</dbReference>
<dbReference type="RefSeq" id="YP_007674509.1">
    <property type="nucleotide sequence ID" value="NC_020851.1"/>
</dbReference>
<proteinExistence type="inferred from homology"/>
<keyword evidence="7" id="KW-1160">Virus entry into host cell</keyword>
<evidence type="ECO:0000256" key="3">
    <source>
        <dbReference type="ARBA" id="ARBA00022732"/>
    </source>
</evidence>
<dbReference type="GeneID" id="15011059"/>
<name>M4R1P2_9CAUD</name>
<gene>
    <name evidence="10" type="ORF">SWZG_00148</name>
</gene>
<dbReference type="Pfam" id="PF17482">
    <property type="entry name" value="Phage_sheath_1C"/>
    <property type="match status" value="1"/>
</dbReference>
<dbReference type="GO" id="GO:0099000">
    <property type="term" value="P:symbiont genome ejection through host cell envelope, contractile tail mechanism"/>
    <property type="evidence" value="ECO:0007669"/>
    <property type="project" value="UniProtKB-KW"/>
</dbReference>
<evidence type="ECO:0000256" key="7">
    <source>
        <dbReference type="ARBA" id="ARBA00023296"/>
    </source>
</evidence>
<evidence type="ECO:0000256" key="4">
    <source>
        <dbReference type="ARBA" id="ARBA00022766"/>
    </source>
</evidence>
<evidence type="ECO:0000259" key="8">
    <source>
        <dbReference type="Pfam" id="PF04984"/>
    </source>
</evidence>
<dbReference type="InterPro" id="IPR020287">
    <property type="entry name" value="Tail_sheath_C"/>
</dbReference>
<evidence type="ECO:0000313" key="11">
    <source>
        <dbReference type="Proteomes" id="UP000201252"/>
    </source>
</evidence>
<keyword evidence="5" id="KW-1229">Viral tail sheath protein</keyword>
<sequence>MRGKNKMPLNLASPGIVVREVDLTVGRVDPTSGGIGAIVAPFAQGPVDLPTVIGSEKDLLDVFGKPYGTDKHYEHWLVASSYLAYGGSLSVVRADDTGLQNGFVGTAASIKIKSLEHYEELGYDENPITNVVVAARNPGSWANGLRVGIIDSKADQILTLSAAPAGFAVGMGVTQAISSTLPGAGTTSVLDGYLKGIVTQVAGVDAYVKVLEHVSAAGTVTEVDYQPSGVYAFSGSGSVAIHTSGQAASYATTSLTAQADWFDQQSLTLTSSSTVKWNQLADRPGTSEYAAARGSRFDEVHVVVVDGDGDITGNSGTVLEKHLSLSKAKDAEFSLGSPSYWRKYIANGSPNIFAGSAPAGIVTTGFVSGGTGFDPETDVSWDQNAEGITFAATGNSNNTLGGGWNYDGAGNIENDGALSSGLDGLVTGYGLFENTEKYNVDFILMGSAGYGKEEAQALANKCIAVAETRKDAVAFISPYRGAAITDTSDDRAVNINSDETITENVISFYSPITSTTYGIFDSGYKYMFDRFANTFRYVPLNGDIAGLCARNDANNFPWFSPAGTNRGGILNAVKLAYTPSKAQRDRLYSNRVNPVIFSPGAGIVLFGDKTGFGKSSAFDRINVRRLFIYLEDAISAAARDQLFEFNDEITRTNFVNIVEPFLRDVQAKRGIFDFVVICDETNNTAAIIDNNEFVADIFIKPARSINFIGLTFVATRTGVSFDEVIGNV</sequence>
<feature type="domain" description="Tail sheath protein C-terminal" evidence="9">
    <location>
        <begin position="614"/>
        <end position="714"/>
    </location>
</feature>
<keyword evidence="5" id="KW-0946">Virion</keyword>
<organism evidence="10 11">
    <name type="scientific">Synechococcus phage S-SKS1</name>
    <dbReference type="NCBI Taxonomy" id="754042"/>
    <lineage>
        <taxon>Viruses</taxon>
        <taxon>Duplodnaviria</taxon>
        <taxon>Heunggongvirae</taxon>
        <taxon>Uroviricota</taxon>
        <taxon>Caudoviricetes</taxon>
        <taxon>Llyrvirus</taxon>
        <taxon>Llyrvirus SSKS1</taxon>
    </lineage>
</organism>
<comment type="similarity">
    <text evidence="1">Belongs to the myoviridae tail sheath protein family.</text>
</comment>
<dbReference type="EMBL" id="HQ633071">
    <property type="protein sequence ID" value="AGH31657.1"/>
    <property type="molecule type" value="Genomic_DNA"/>
</dbReference>
<keyword evidence="2" id="KW-1162">Viral penetration into host cytoplasm</keyword>
<dbReference type="Proteomes" id="UP000201252">
    <property type="component" value="Segment"/>
</dbReference>
<evidence type="ECO:0000259" key="9">
    <source>
        <dbReference type="Pfam" id="PF17482"/>
    </source>
</evidence>
<dbReference type="KEGG" id="vg:15011059"/>
<evidence type="ECO:0000256" key="1">
    <source>
        <dbReference type="ARBA" id="ARBA00008005"/>
    </source>
</evidence>
<keyword evidence="11" id="KW-1185">Reference proteome</keyword>
<evidence type="ECO:0000256" key="6">
    <source>
        <dbReference type="ARBA" id="ARBA00023009"/>
    </source>
</evidence>
<dbReference type="GO" id="GO:0098027">
    <property type="term" value="C:virus tail, sheath"/>
    <property type="evidence" value="ECO:0007669"/>
    <property type="project" value="UniProtKB-KW"/>
</dbReference>
<evidence type="ECO:0000256" key="5">
    <source>
        <dbReference type="ARBA" id="ARBA00023003"/>
    </source>
</evidence>
<keyword evidence="4" id="KW-1242">Viral contractile tail ejection system</keyword>
<evidence type="ECO:0000313" key="10">
    <source>
        <dbReference type="EMBL" id="AGH31657.1"/>
    </source>
</evidence>
<accession>M4R1P2</accession>
<keyword evidence="3" id="KW-1227">Viral tail protein</keyword>
<dbReference type="InterPro" id="IPR052042">
    <property type="entry name" value="Tail_sheath_structural"/>
</dbReference>
<dbReference type="PANTHER" id="PTHR35861">
    <property type="match status" value="1"/>
</dbReference>
<protein>
    <submittedName>
        <fullName evidence="10">Tail sheath protein</fullName>
    </submittedName>
</protein>
<dbReference type="InterPro" id="IPR035089">
    <property type="entry name" value="Phage_sheath_subtilisin"/>
</dbReference>